<evidence type="ECO:0000256" key="3">
    <source>
        <dbReference type="ARBA" id="ARBA00022989"/>
    </source>
</evidence>
<dbReference type="GO" id="GO:0004930">
    <property type="term" value="F:G protein-coupled receptor activity"/>
    <property type="evidence" value="ECO:0007669"/>
    <property type="project" value="UniProtKB-KW"/>
</dbReference>
<protein>
    <submittedName>
        <fullName evidence="8">Melanopsin-B-like</fullName>
    </submittedName>
</protein>
<dbReference type="Pfam" id="PF00001">
    <property type="entry name" value="7tm_1"/>
    <property type="match status" value="1"/>
</dbReference>
<dbReference type="PANTHER" id="PTHR24240">
    <property type="entry name" value="OPSIN"/>
    <property type="match status" value="1"/>
</dbReference>
<dbReference type="SUPFAM" id="SSF81321">
    <property type="entry name" value="Family A G protein-coupled receptor-like"/>
    <property type="match status" value="1"/>
</dbReference>
<evidence type="ECO:0000256" key="7">
    <source>
        <dbReference type="ARBA" id="ARBA00023224"/>
    </source>
</evidence>
<dbReference type="OrthoDB" id="2101615at2759"/>
<keyword evidence="7" id="KW-0807">Transducer</keyword>
<evidence type="ECO:0000256" key="4">
    <source>
        <dbReference type="ARBA" id="ARBA00023040"/>
    </source>
</evidence>
<dbReference type="PRINTS" id="PR00237">
    <property type="entry name" value="GPCRRHODOPSN"/>
</dbReference>
<evidence type="ECO:0000256" key="1">
    <source>
        <dbReference type="ARBA" id="ARBA00004141"/>
    </source>
</evidence>
<dbReference type="EMBL" id="CACRXK020019145">
    <property type="protein sequence ID" value="CAB4033322.1"/>
    <property type="molecule type" value="Genomic_DNA"/>
</dbReference>
<dbReference type="Gene3D" id="1.20.1070.10">
    <property type="entry name" value="Rhodopsin 7-helix transmembrane proteins"/>
    <property type="match status" value="1"/>
</dbReference>
<dbReference type="Proteomes" id="UP001152795">
    <property type="component" value="Unassembled WGS sequence"/>
</dbReference>
<gene>
    <name evidence="8" type="ORF">PACLA_8A065052</name>
</gene>
<evidence type="ECO:0000256" key="5">
    <source>
        <dbReference type="ARBA" id="ARBA00023136"/>
    </source>
</evidence>
<organism evidence="8 9">
    <name type="scientific">Paramuricea clavata</name>
    <name type="common">Red gorgonian</name>
    <name type="synonym">Violescent sea-whip</name>
    <dbReference type="NCBI Taxonomy" id="317549"/>
    <lineage>
        <taxon>Eukaryota</taxon>
        <taxon>Metazoa</taxon>
        <taxon>Cnidaria</taxon>
        <taxon>Anthozoa</taxon>
        <taxon>Octocorallia</taxon>
        <taxon>Malacalcyonacea</taxon>
        <taxon>Plexauridae</taxon>
        <taxon>Paramuricea</taxon>
    </lineage>
</organism>
<evidence type="ECO:0000313" key="8">
    <source>
        <dbReference type="EMBL" id="CAB4033322.1"/>
    </source>
</evidence>
<keyword evidence="9" id="KW-1185">Reference proteome</keyword>
<proteinExistence type="predicted"/>
<feature type="non-terminal residue" evidence="8">
    <location>
        <position position="1"/>
    </location>
</feature>
<keyword evidence="3" id="KW-1133">Transmembrane helix</keyword>
<evidence type="ECO:0000256" key="6">
    <source>
        <dbReference type="ARBA" id="ARBA00023170"/>
    </source>
</evidence>
<name>A0A7D9JN65_PARCT</name>
<dbReference type="AlphaFoldDB" id="A0A7D9JN65"/>
<dbReference type="InterPro" id="IPR017452">
    <property type="entry name" value="GPCR_Rhodpsn_7TM"/>
</dbReference>
<evidence type="ECO:0000313" key="9">
    <source>
        <dbReference type="Proteomes" id="UP001152795"/>
    </source>
</evidence>
<keyword evidence="6" id="KW-0675">Receptor</keyword>
<keyword evidence="2" id="KW-0812">Transmembrane</keyword>
<dbReference type="PROSITE" id="PS50262">
    <property type="entry name" value="G_PROTEIN_RECEP_F1_2"/>
    <property type="match status" value="1"/>
</dbReference>
<comment type="caution">
    <text evidence="8">The sequence shown here is derived from an EMBL/GenBank/DDBJ whole genome shotgun (WGS) entry which is preliminary data.</text>
</comment>
<dbReference type="InterPro" id="IPR050125">
    <property type="entry name" value="GPCR_opsins"/>
</dbReference>
<dbReference type="InterPro" id="IPR000276">
    <property type="entry name" value="GPCR_Rhodpsn"/>
</dbReference>
<dbReference type="GO" id="GO:0016020">
    <property type="term" value="C:membrane"/>
    <property type="evidence" value="ECO:0007669"/>
    <property type="project" value="UniProtKB-SubCell"/>
</dbReference>
<evidence type="ECO:0000256" key="2">
    <source>
        <dbReference type="ARBA" id="ARBA00022692"/>
    </source>
</evidence>
<keyword evidence="5" id="KW-0472">Membrane</keyword>
<comment type="subcellular location">
    <subcellularLocation>
        <location evidence="1">Membrane</location>
        <topology evidence="1">Multi-pass membrane protein</topology>
    </subcellularLocation>
</comment>
<reference evidence="8" key="1">
    <citation type="submission" date="2020-04" db="EMBL/GenBank/DDBJ databases">
        <authorList>
            <person name="Alioto T."/>
            <person name="Alioto T."/>
            <person name="Gomez Garrido J."/>
        </authorList>
    </citation>
    <scope>NUCLEOTIDE SEQUENCE</scope>
    <source>
        <strain evidence="8">A484AB</strain>
    </source>
</reference>
<sequence length="154" mass="17554">MKFHKKLLKDPKDILTFSLAIGDFVISLIITPLAFSSAVAKKWTTGKSGCIRNNMVCRNAAATWGSNAQVTRHTYTAQVKITKQLVVVTCGFLTAWTPYAVMSSLRVLTDIEFDNGWYELPSLFAKTANIYNPIVYFFMYRRLRQHVFIMLDET</sequence>
<accession>A0A7D9JN65</accession>
<keyword evidence="4" id="KW-0297">G-protein coupled receptor</keyword>